<reference evidence="1" key="1">
    <citation type="submission" date="2021-01" db="EMBL/GenBank/DDBJ databases">
        <authorList>
            <consortium name="Genoscope - CEA"/>
            <person name="William W."/>
        </authorList>
    </citation>
    <scope>NUCLEOTIDE SEQUENCE</scope>
</reference>
<sequence length="87" mass="10482">MQLIGYLVKRLLLEQTQINVNTLKILYLYVAVCGLYDYRNDGYINGRLIEFSDRFKMDSQITLDGQYKNGQKVCRQNFYWKNRKIFK</sequence>
<evidence type="ECO:0000313" key="2">
    <source>
        <dbReference type="Proteomes" id="UP000689195"/>
    </source>
</evidence>
<proteinExistence type="predicted"/>
<dbReference type="AlphaFoldDB" id="A0A8S1YLS2"/>
<accession>A0A8S1YLS2</accession>
<dbReference type="Proteomes" id="UP000689195">
    <property type="component" value="Unassembled WGS sequence"/>
</dbReference>
<organism evidence="1 2">
    <name type="scientific">Paramecium pentaurelia</name>
    <dbReference type="NCBI Taxonomy" id="43138"/>
    <lineage>
        <taxon>Eukaryota</taxon>
        <taxon>Sar</taxon>
        <taxon>Alveolata</taxon>
        <taxon>Ciliophora</taxon>
        <taxon>Intramacronucleata</taxon>
        <taxon>Oligohymenophorea</taxon>
        <taxon>Peniculida</taxon>
        <taxon>Parameciidae</taxon>
        <taxon>Paramecium</taxon>
    </lineage>
</organism>
<comment type="caution">
    <text evidence="1">The sequence shown here is derived from an EMBL/GenBank/DDBJ whole genome shotgun (WGS) entry which is preliminary data.</text>
</comment>
<keyword evidence="2" id="KW-1185">Reference proteome</keyword>
<evidence type="ECO:0000313" key="1">
    <source>
        <dbReference type="EMBL" id="CAD8214780.1"/>
    </source>
</evidence>
<name>A0A8S1YLS2_9CILI</name>
<gene>
    <name evidence="1" type="ORF">PPENT_87.1.T2490004</name>
</gene>
<dbReference type="EMBL" id="CAJJDO010000249">
    <property type="protein sequence ID" value="CAD8214780.1"/>
    <property type="molecule type" value="Genomic_DNA"/>
</dbReference>
<protein>
    <submittedName>
        <fullName evidence="1">Uncharacterized protein</fullName>
    </submittedName>
</protein>